<organism evidence="1 2">
    <name type="scientific">Paramecium pentaurelia</name>
    <dbReference type="NCBI Taxonomy" id="43138"/>
    <lineage>
        <taxon>Eukaryota</taxon>
        <taxon>Sar</taxon>
        <taxon>Alveolata</taxon>
        <taxon>Ciliophora</taxon>
        <taxon>Intramacronucleata</taxon>
        <taxon>Oligohymenophorea</taxon>
        <taxon>Peniculida</taxon>
        <taxon>Parameciidae</taxon>
        <taxon>Paramecium</taxon>
    </lineage>
</organism>
<protein>
    <submittedName>
        <fullName evidence="1">Uncharacterized protein</fullName>
    </submittedName>
</protein>
<sequence length="41" mass="4959">MISYEVISSKIQFNSWNSMFDAIILVFDEKYLNIWESHEMV</sequence>
<comment type="caution">
    <text evidence="1">The sequence shown here is derived from an EMBL/GenBank/DDBJ whole genome shotgun (WGS) entry which is preliminary data.</text>
</comment>
<dbReference type="AlphaFoldDB" id="A0A8S1XW16"/>
<gene>
    <name evidence="1" type="ORF">PPENT_87.1.T1410086</name>
</gene>
<evidence type="ECO:0000313" key="1">
    <source>
        <dbReference type="EMBL" id="CAD8205651.1"/>
    </source>
</evidence>
<dbReference type="OrthoDB" id="10336580at2759"/>
<accession>A0A8S1XW16</accession>
<proteinExistence type="predicted"/>
<reference evidence="1" key="1">
    <citation type="submission" date="2021-01" db="EMBL/GenBank/DDBJ databases">
        <authorList>
            <consortium name="Genoscope - CEA"/>
            <person name="William W."/>
        </authorList>
    </citation>
    <scope>NUCLEOTIDE SEQUENCE</scope>
</reference>
<dbReference type="Proteomes" id="UP000689195">
    <property type="component" value="Unassembled WGS sequence"/>
</dbReference>
<name>A0A8S1XW16_9CILI</name>
<dbReference type="EMBL" id="CAJJDO010000141">
    <property type="protein sequence ID" value="CAD8205651.1"/>
    <property type="molecule type" value="Genomic_DNA"/>
</dbReference>
<evidence type="ECO:0000313" key="2">
    <source>
        <dbReference type="Proteomes" id="UP000689195"/>
    </source>
</evidence>
<keyword evidence="2" id="KW-1185">Reference proteome</keyword>